<dbReference type="PANTHER" id="PTHR46732:SF8">
    <property type="entry name" value="ATP-DEPENDENT PROTEASE LA (LON) DOMAIN PROTEIN"/>
    <property type="match status" value="1"/>
</dbReference>
<evidence type="ECO:0000313" key="5">
    <source>
        <dbReference type="Proteomes" id="UP001271263"/>
    </source>
</evidence>
<evidence type="ECO:0000313" key="3">
    <source>
        <dbReference type="EMBL" id="MDW4823929.1"/>
    </source>
</evidence>
<dbReference type="InterPro" id="IPR015947">
    <property type="entry name" value="PUA-like_sf"/>
</dbReference>
<keyword evidence="5" id="KW-1185">Reference proteome</keyword>
<evidence type="ECO:0000259" key="1">
    <source>
        <dbReference type="PROSITE" id="PS51787"/>
    </source>
</evidence>
<feature type="domain" description="Lon N-terminal" evidence="1">
    <location>
        <begin position="1"/>
        <end position="183"/>
    </location>
</feature>
<accession>A0AAW8NLR6</accession>
<comment type="caution">
    <text evidence="2">The sequence shown here is derived from an EMBL/GenBank/DDBJ whole genome shotgun (WGS) entry which is preliminary data.</text>
</comment>
<sequence>MNLPLFPLQMCILPNGYSKLRIFEPRYQRLVKESLKNDLGFGACMLDEDNKTLLPIGTRCNIIDFETLDDGLLGITIVGIDRFELGTYTIEKDGLKRGNVSALPAWQTLPIEAHQQKYTQILQDLLKEYPEHISQYKLDNFMDLSWVCQRWIEILPISPSEKQHCMSAKDPIPTLAMLNDVLK</sequence>
<dbReference type="EMBL" id="JAPMLD010000002">
    <property type="protein sequence ID" value="MDW4823929.1"/>
    <property type="molecule type" value="Genomic_DNA"/>
</dbReference>
<dbReference type="InterPro" id="IPR046336">
    <property type="entry name" value="Lon_prtase_N_sf"/>
</dbReference>
<organism evidence="2 4">
    <name type="scientific">Shewanella fidelis</name>
    <dbReference type="NCBI Taxonomy" id="173509"/>
    <lineage>
        <taxon>Bacteria</taxon>
        <taxon>Pseudomonadati</taxon>
        <taxon>Pseudomonadota</taxon>
        <taxon>Gammaproteobacteria</taxon>
        <taxon>Alteromonadales</taxon>
        <taxon>Shewanellaceae</taxon>
        <taxon>Shewanella</taxon>
    </lineage>
</organism>
<dbReference type="Pfam" id="PF02190">
    <property type="entry name" value="LON_substr_bdg"/>
    <property type="match status" value="1"/>
</dbReference>
<evidence type="ECO:0000313" key="2">
    <source>
        <dbReference type="EMBL" id="MDR8523636.1"/>
    </source>
</evidence>
<dbReference type="Proteomes" id="UP001259340">
    <property type="component" value="Unassembled WGS sequence"/>
</dbReference>
<dbReference type="SMART" id="SM00464">
    <property type="entry name" value="LON"/>
    <property type="match status" value="1"/>
</dbReference>
<dbReference type="AlphaFoldDB" id="A0AAW8NLR6"/>
<proteinExistence type="predicted"/>
<dbReference type="SUPFAM" id="SSF88697">
    <property type="entry name" value="PUA domain-like"/>
    <property type="match status" value="1"/>
</dbReference>
<evidence type="ECO:0000313" key="4">
    <source>
        <dbReference type="Proteomes" id="UP001259340"/>
    </source>
</evidence>
<dbReference type="RefSeq" id="WP_310654541.1">
    <property type="nucleotide sequence ID" value="NZ_JAPMLA010000001.1"/>
</dbReference>
<reference evidence="2" key="2">
    <citation type="submission" date="2022-11" db="EMBL/GenBank/DDBJ databases">
        <title>Prophages regulate Shewanella fidelis motility and biofilm formation: implications for gut colonization dynamics in Ciona robusta.</title>
        <authorList>
            <person name="Natarajan O."/>
            <person name="Gibboney S.L."/>
            <person name="Young M.N."/>
            <person name="Lim S.J."/>
            <person name="Pluta N."/>
            <person name="Atkinson C.G.F."/>
            <person name="Leigh B.A."/>
            <person name="Liberti A."/>
            <person name="Kees E."/>
            <person name="Breitbart M."/>
            <person name="Gralnick J."/>
            <person name="Dishaw L.J."/>
        </authorList>
    </citation>
    <scope>NUCLEOTIDE SEQUENCE</scope>
    <source>
        <strain evidence="2">3313</strain>
    </source>
</reference>
<gene>
    <name evidence="2" type="ORF">OS133_08035</name>
    <name evidence="3" type="ORF">OS134_07680</name>
</gene>
<dbReference type="Gene3D" id="2.30.130.40">
    <property type="entry name" value="LON domain-like"/>
    <property type="match status" value="1"/>
</dbReference>
<dbReference type="InterPro" id="IPR003111">
    <property type="entry name" value="Lon_prtase_N"/>
</dbReference>
<dbReference type="PANTHER" id="PTHR46732">
    <property type="entry name" value="ATP-DEPENDENT PROTEASE LA (LON) DOMAIN PROTEIN"/>
    <property type="match status" value="1"/>
</dbReference>
<name>A0AAW8NLR6_9GAMM</name>
<dbReference type="Gene3D" id="1.10.4060.10">
    <property type="entry name" value="BPP1347 like domain"/>
    <property type="match status" value="1"/>
</dbReference>
<protein>
    <submittedName>
        <fullName evidence="2">LON peptidase substrate-binding domain-containing protein</fullName>
    </submittedName>
</protein>
<dbReference type="PROSITE" id="PS51787">
    <property type="entry name" value="LON_N"/>
    <property type="match status" value="1"/>
</dbReference>
<dbReference type="EMBL" id="JAPMLE010000001">
    <property type="protein sequence ID" value="MDR8523636.1"/>
    <property type="molecule type" value="Genomic_DNA"/>
</dbReference>
<reference evidence="3 5" key="1">
    <citation type="journal article" date="2022" name="bioRxiv">
        <title>Prophages regulate Shewanella fidelis 3313 motility and biofilm formation: implications for gut colonization dynamics in Ciona robusta.</title>
        <authorList>
            <person name="Natarajan O."/>
            <person name="Gibboney S.L."/>
            <person name="Young M.N."/>
            <person name="Lim S.J."/>
            <person name="Pluta N."/>
            <person name="Atkinson C.G."/>
            <person name="Leigh B.A."/>
            <person name="Liberti A."/>
            <person name="Kees E.D."/>
            <person name="Breitbart M."/>
            <person name="Gralnick J.A."/>
            <person name="Dishaw L.J."/>
        </authorList>
    </citation>
    <scope>NUCLEOTIDE SEQUENCE [LARGE SCALE GENOMIC DNA]</scope>
    <source>
        <strain evidence="3 5">JG4066</strain>
    </source>
</reference>
<dbReference type="Proteomes" id="UP001271263">
    <property type="component" value="Unassembled WGS sequence"/>
</dbReference>